<dbReference type="PANTHER" id="PTHR43048">
    <property type="entry name" value="METHYLMALONYL-COA EPIMERASE"/>
    <property type="match status" value="1"/>
</dbReference>
<dbReference type="SUPFAM" id="SSF54593">
    <property type="entry name" value="Glyoxalase/Bleomycin resistance protein/Dihydroxybiphenyl dioxygenase"/>
    <property type="match status" value="1"/>
</dbReference>
<sequence>MSTIRIEDISHVRFSAPDLDEMERFLASFGLTPFRDGQGRLYGRGTGGAPFLHMTGEGPAGFVALGLRAESPEALEVLARAEGARVEPLSTPGGGSVVRLTDPDGFCIEVVAGQAPVPGEPPAPEAVRNTAAARPRISSRVRVKAGPSRVVRLGHAVLEVSDFRASEAWYKSRFGLLTSDEIEAAPDFAIGAFLRCDRGDRPTDHHTLFLLQGPGGPRYNHAAFEVESLDDLMRGHAHLKGDGRTAAWGVGRHILGSQVFDYWKDPWGHEVEHWTDGDLFTASEPPGKATLADLLGVQWGAVHPMMAQGGR</sequence>
<organism evidence="3 4">
    <name type="scientific">Phenylobacterium parvum</name>
    <dbReference type="NCBI Taxonomy" id="2201350"/>
    <lineage>
        <taxon>Bacteria</taxon>
        <taxon>Pseudomonadati</taxon>
        <taxon>Pseudomonadota</taxon>
        <taxon>Alphaproteobacteria</taxon>
        <taxon>Caulobacterales</taxon>
        <taxon>Caulobacteraceae</taxon>
        <taxon>Phenylobacterium</taxon>
    </lineage>
</organism>
<dbReference type="Gene3D" id="3.10.180.10">
    <property type="entry name" value="2,3-Dihydroxybiphenyl 1,2-Dioxygenase, domain 1"/>
    <property type="match status" value="2"/>
</dbReference>
<dbReference type="PROSITE" id="PS51819">
    <property type="entry name" value="VOC"/>
    <property type="match status" value="2"/>
</dbReference>
<feature type="domain" description="VOC" evidence="2">
    <location>
        <begin position="8"/>
        <end position="113"/>
    </location>
</feature>
<dbReference type="InterPro" id="IPR051785">
    <property type="entry name" value="MMCE/EMCE_epimerase"/>
</dbReference>
<dbReference type="PANTHER" id="PTHR43048:SF3">
    <property type="entry name" value="METHYLMALONYL-COA EPIMERASE, MITOCHONDRIAL"/>
    <property type="match status" value="1"/>
</dbReference>
<evidence type="ECO:0000256" key="1">
    <source>
        <dbReference type="ARBA" id="ARBA00022723"/>
    </source>
</evidence>
<dbReference type="RefSeq" id="WP_110449667.1">
    <property type="nucleotide sequence ID" value="NZ_CP029479.1"/>
</dbReference>
<dbReference type="InterPro" id="IPR037523">
    <property type="entry name" value="VOC_core"/>
</dbReference>
<proteinExistence type="predicted"/>
<dbReference type="Proteomes" id="UP000247763">
    <property type="component" value="Chromosome"/>
</dbReference>
<name>A0A2Z3HZV3_9CAUL</name>
<dbReference type="EMBL" id="CP029479">
    <property type="protein sequence ID" value="AWM77098.1"/>
    <property type="molecule type" value="Genomic_DNA"/>
</dbReference>
<gene>
    <name evidence="3" type="ORF">HYN04_04585</name>
</gene>
<dbReference type="InterPro" id="IPR029068">
    <property type="entry name" value="Glyas_Bleomycin-R_OHBP_Dase"/>
</dbReference>
<dbReference type="OrthoDB" id="9803142at2"/>
<dbReference type="AlphaFoldDB" id="A0A2Z3HZV3"/>
<evidence type="ECO:0000313" key="4">
    <source>
        <dbReference type="Proteomes" id="UP000247763"/>
    </source>
</evidence>
<dbReference type="GO" id="GO:0046872">
    <property type="term" value="F:metal ion binding"/>
    <property type="evidence" value="ECO:0007669"/>
    <property type="project" value="UniProtKB-KW"/>
</dbReference>
<reference evidence="4" key="1">
    <citation type="submission" date="2018-05" db="EMBL/GenBank/DDBJ databases">
        <title>Genome sequencing of Phenylobacterium sp. HYN0004.</title>
        <authorList>
            <person name="Yi H."/>
            <person name="Baek C."/>
        </authorList>
    </citation>
    <scope>NUCLEOTIDE SEQUENCE [LARGE SCALE GENOMIC DNA]</scope>
    <source>
        <strain evidence="4">HYN0004</strain>
    </source>
</reference>
<dbReference type="KEGG" id="phb:HYN04_04585"/>
<protein>
    <submittedName>
        <fullName evidence="3">Glyoxalase</fullName>
    </submittedName>
</protein>
<dbReference type="GO" id="GO:0004493">
    <property type="term" value="F:methylmalonyl-CoA epimerase activity"/>
    <property type="evidence" value="ECO:0007669"/>
    <property type="project" value="TreeGrafter"/>
</dbReference>
<keyword evidence="1" id="KW-0479">Metal-binding</keyword>
<dbReference type="InterPro" id="IPR004360">
    <property type="entry name" value="Glyas_Fos-R_dOase_dom"/>
</dbReference>
<dbReference type="GO" id="GO:0046491">
    <property type="term" value="P:L-methylmalonyl-CoA metabolic process"/>
    <property type="evidence" value="ECO:0007669"/>
    <property type="project" value="TreeGrafter"/>
</dbReference>
<evidence type="ECO:0000313" key="3">
    <source>
        <dbReference type="EMBL" id="AWM77098.1"/>
    </source>
</evidence>
<evidence type="ECO:0000259" key="2">
    <source>
        <dbReference type="PROSITE" id="PS51819"/>
    </source>
</evidence>
<feature type="domain" description="VOC" evidence="2">
    <location>
        <begin position="152"/>
        <end position="276"/>
    </location>
</feature>
<keyword evidence="4" id="KW-1185">Reference proteome</keyword>
<accession>A0A2Z3HZV3</accession>
<dbReference type="Pfam" id="PF00903">
    <property type="entry name" value="Glyoxalase"/>
    <property type="match status" value="1"/>
</dbReference>